<dbReference type="GO" id="GO:0005829">
    <property type="term" value="C:cytosol"/>
    <property type="evidence" value="ECO:0007669"/>
    <property type="project" value="TreeGrafter"/>
</dbReference>
<comment type="similarity">
    <text evidence="3">Belongs to the V-ATPase proteolipid subunit family.</text>
</comment>
<feature type="transmembrane region" description="Helical" evidence="16">
    <location>
        <begin position="43"/>
        <end position="74"/>
    </location>
</feature>
<dbReference type="CDD" id="cd18178">
    <property type="entry name" value="ATP-synt_Vo_c_ATP6F_rpt2"/>
    <property type="match status" value="1"/>
</dbReference>
<keyword evidence="9 16" id="KW-1133">Transmembrane helix</keyword>
<evidence type="ECO:0000256" key="3">
    <source>
        <dbReference type="ARBA" id="ARBA00007296"/>
    </source>
</evidence>
<dbReference type="GO" id="GO:0033179">
    <property type="term" value="C:proton-transporting V-type ATPase, V0 domain"/>
    <property type="evidence" value="ECO:0007669"/>
    <property type="project" value="InterPro"/>
</dbReference>
<name>A0A6G1HLB7_9PEZI</name>
<comment type="similarity">
    <text evidence="4">In the N-terminal section; belongs to the MoaB/Mog family.</text>
</comment>
<dbReference type="InterPro" id="IPR036425">
    <property type="entry name" value="MoaB/Mog-like_dom_sf"/>
</dbReference>
<evidence type="ECO:0000256" key="15">
    <source>
        <dbReference type="SAM" id="MobiDB-lite"/>
    </source>
</evidence>
<keyword evidence="6" id="KW-0813">Transport</keyword>
<keyword evidence="7 16" id="KW-0812">Transmembrane</keyword>
<evidence type="ECO:0000256" key="8">
    <source>
        <dbReference type="ARBA" id="ARBA00022781"/>
    </source>
</evidence>
<dbReference type="Gene3D" id="1.20.120.610">
    <property type="entry name" value="lithium bound rotor ring of v- atpase"/>
    <property type="match status" value="1"/>
</dbReference>
<evidence type="ECO:0000256" key="1">
    <source>
        <dbReference type="ARBA" id="ARBA00004141"/>
    </source>
</evidence>
<evidence type="ECO:0000256" key="13">
    <source>
        <dbReference type="ARBA" id="ARBA00045519"/>
    </source>
</evidence>
<evidence type="ECO:0000259" key="17">
    <source>
        <dbReference type="SMART" id="SM00852"/>
    </source>
</evidence>
<dbReference type="OrthoDB" id="4349954at2759"/>
<evidence type="ECO:0000256" key="16">
    <source>
        <dbReference type="SAM" id="Phobius"/>
    </source>
</evidence>
<evidence type="ECO:0000256" key="12">
    <source>
        <dbReference type="ARBA" id="ARBA00023150"/>
    </source>
</evidence>
<dbReference type="SUPFAM" id="SSF53218">
    <property type="entry name" value="Molybdenum cofactor biosynthesis proteins"/>
    <property type="match status" value="2"/>
</dbReference>
<keyword evidence="19" id="KW-1185">Reference proteome</keyword>
<keyword evidence="12" id="KW-0501">Molybdenum cofactor biosynthesis</keyword>
<feature type="compositionally biased region" description="Basic residues" evidence="15">
    <location>
        <begin position="415"/>
        <end position="434"/>
    </location>
</feature>
<comment type="pathway">
    <text evidence="2">Cofactor biosynthesis; molybdopterin biosynthesis.</text>
</comment>
<comment type="subcellular location">
    <subcellularLocation>
        <location evidence="1">Membrane</location>
        <topology evidence="1">Multi-pass membrane protein</topology>
    </subcellularLocation>
</comment>
<dbReference type="GO" id="GO:0006777">
    <property type="term" value="P:Mo-molybdopterin cofactor biosynthetic process"/>
    <property type="evidence" value="ECO:0007669"/>
    <property type="project" value="UniProtKB-KW"/>
</dbReference>
<gene>
    <name evidence="18" type="ORF">EJ06DRAFT_516370</name>
</gene>
<feature type="transmembrane region" description="Helical" evidence="16">
    <location>
        <begin position="7"/>
        <end position="23"/>
    </location>
</feature>
<feature type="domain" description="MoaB/Mog" evidence="17">
    <location>
        <begin position="644"/>
        <end position="793"/>
    </location>
</feature>
<dbReference type="SUPFAM" id="SSF63867">
    <property type="entry name" value="MoeA C-terminal domain-like"/>
    <property type="match status" value="1"/>
</dbReference>
<dbReference type="CDD" id="cd18177">
    <property type="entry name" value="ATP-synt_Vo_c_ATP6F_rpt1"/>
    <property type="match status" value="1"/>
</dbReference>
<keyword evidence="8" id="KW-0375">Hydrogen ion transport</keyword>
<keyword evidence="10" id="KW-0406">Ion transport</keyword>
<feature type="region of interest" description="Disordered" evidence="15">
    <location>
        <begin position="395"/>
        <end position="451"/>
    </location>
</feature>
<dbReference type="Pfam" id="PF03454">
    <property type="entry name" value="MoeA_C"/>
    <property type="match status" value="1"/>
</dbReference>
<proteinExistence type="inferred from homology"/>
<dbReference type="Gene3D" id="3.40.980.10">
    <property type="entry name" value="MoaB/Mog-like domain"/>
    <property type="match status" value="2"/>
</dbReference>
<dbReference type="Gene3D" id="3.90.105.10">
    <property type="entry name" value="Molybdopterin biosynthesis moea protein, domain 2"/>
    <property type="match status" value="1"/>
</dbReference>
<dbReference type="FunFam" id="1.20.120.610:FF:000002">
    <property type="entry name" value="V-type proton ATPase proteolipid subunit"/>
    <property type="match status" value="1"/>
</dbReference>
<dbReference type="GO" id="GO:0046961">
    <property type="term" value="F:proton-transporting ATPase activity, rotational mechanism"/>
    <property type="evidence" value="ECO:0007669"/>
    <property type="project" value="InterPro"/>
</dbReference>
<organism evidence="18 19">
    <name type="scientific">Trichodelitschia bisporula</name>
    <dbReference type="NCBI Taxonomy" id="703511"/>
    <lineage>
        <taxon>Eukaryota</taxon>
        <taxon>Fungi</taxon>
        <taxon>Dikarya</taxon>
        <taxon>Ascomycota</taxon>
        <taxon>Pezizomycotina</taxon>
        <taxon>Dothideomycetes</taxon>
        <taxon>Dothideomycetes incertae sedis</taxon>
        <taxon>Phaeotrichales</taxon>
        <taxon>Phaeotrichaceae</taxon>
        <taxon>Trichodelitschia</taxon>
    </lineage>
</organism>
<dbReference type="InterPro" id="IPR002379">
    <property type="entry name" value="ATPase_proteolipid_c-like_dom"/>
</dbReference>
<dbReference type="InterPro" id="IPR036688">
    <property type="entry name" value="MoeA_C_domain_IV_sf"/>
</dbReference>
<dbReference type="PROSITE" id="PS01079">
    <property type="entry name" value="MOCF_BIOSYNTHESIS_2"/>
    <property type="match status" value="1"/>
</dbReference>
<dbReference type="Gene3D" id="2.170.190.11">
    <property type="entry name" value="Molybdopterin biosynthesis moea protein, domain 3"/>
    <property type="match status" value="1"/>
</dbReference>
<comment type="subunit">
    <text evidence="14">V-ATPase is a heteromultimeric enzyme composed of a peripheral catalytic V1 complex (components A to H) attached to an integral membrane V0 proton pore complex (components: a, c, c', c'', d, e, f and VOA1). The decameric c-ring forms the proton-conducting pore, and is composed of eight proteolipid subunits c, one subunit c' and one subunit c''.</text>
</comment>
<dbReference type="InterPro" id="IPR000245">
    <property type="entry name" value="ATPase_proteolipid_csu"/>
</dbReference>
<dbReference type="GO" id="GO:0005774">
    <property type="term" value="C:vacuolar membrane"/>
    <property type="evidence" value="ECO:0007669"/>
    <property type="project" value="UniProtKB-ARBA"/>
</dbReference>
<accession>A0A6G1HLB7</accession>
<evidence type="ECO:0000256" key="5">
    <source>
        <dbReference type="ARBA" id="ARBA00008339"/>
    </source>
</evidence>
<dbReference type="NCBIfam" id="TIGR00177">
    <property type="entry name" value="molyb_syn"/>
    <property type="match status" value="2"/>
</dbReference>
<evidence type="ECO:0000313" key="19">
    <source>
        <dbReference type="Proteomes" id="UP000799640"/>
    </source>
</evidence>
<dbReference type="InterPro" id="IPR036135">
    <property type="entry name" value="MoeA_linker/N_sf"/>
</dbReference>
<dbReference type="InterPro" id="IPR008284">
    <property type="entry name" value="MoCF_biosynth_CS"/>
</dbReference>
<feature type="domain" description="MoaB/Mog" evidence="17">
    <location>
        <begin position="224"/>
        <end position="374"/>
    </location>
</feature>
<dbReference type="InterPro" id="IPR005111">
    <property type="entry name" value="MoeA_C_domain_IV"/>
</dbReference>
<dbReference type="InterPro" id="IPR005110">
    <property type="entry name" value="MoeA_linker/N"/>
</dbReference>
<evidence type="ECO:0000256" key="4">
    <source>
        <dbReference type="ARBA" id="ARBA00007589"/>
    </source>
</evidence>
<dbReference type="SUPFAM" id="SSF81333">
    <property type="entry name" value="F1F0 ATP synthase subunit C"/>
    <property type="match status" value="2"/>
</dbReference>
<keyword evidence="11 16" id="KW-0472">Membrane</keyword>
<reference evidence="18" key="1">
    <citation type="journal article" date="2020" name="Stud. Mycol.">
        <title>101 Dothideomycetes genomes: a test case for predicting lifestyles and emergence of pathogens.</title>
        <authorList>
            <person name="Haridas S."/>
            <person name="Albert R."/>
            <person name="Binder M."/>
            <person name="Bloem J."/>
            <person name="Labutti K."/>
            <person name="Salamov A."/>
            <person name="Andreopoulos B."/>
            <person name="Baker S."/>
            <person name="Barry K."/>
            <person name="Bills G."/>
            <person name="Bluhm B."/>
            <person name="Cannon C."/>
            <person name="Castanera R."/>
            <person name="Culley D."/>
            <person name="Daum C."/>
            <person name="Ezra D."/>
            <person name="Gonzalez J."/>
            <person name="Henrissat B."/>
            <person name="Kuo A."/>
            <person name="Liang C."/>
            <person name="Lipzen A."/>
            <person name="Lutzoni F."/>
            <person name="Magnuson J."/>
            <person name="Mondo S."/>
            <person name="Nolan M."/>
            <person name="Ohm R."/>
            <person name="Pangilinan J."/>
            <person name="Park H.-J."/>
            <person name="Ramirez L."/>
            <person name="Alfaro M."/>
            <person name="Sun H."/>
            <person name="Tritt A."/>
            <person name="Yoshinaga Y."/>
            <person name="Zwiers L.-H."/>
            <person name="Turgeon B."/>
            <person name="Goodwin S."/>
            <person name="Spatafora J."/>
            <person name="Crous P."/>
            <person name="Grigoriev I."/>
        </authorList>
    </citation>
    <scope>NUCLEOTIDE SEQUENCE</scope>
    <source>
        <strain evidence="18">CBS 262.69</strain>
    </source>
</reference>
<dbReference type="FunFam" id="3.40.980.10:FF:000011">
    <property type="entry name" value="Molybdopterin molybdenumtransferase"/>
    <property type="match status" value="1"/>
</dbReference>
<sequence length="884" mass="92757">MGLIYPAGGATAALTVIGLYMLFNGEGEQFNVGAFLESISPYAWADMGIGLCIGLSVVGAAWGIMITGVSILGGGVKAPRIRTKNLISIIFCEVVAIYGVIMSIVFSAKIDAVPADHVHSANNYYTGFALFWAGITVGMCNLICGVSVGINGSSAALADAADPTLFVKILVIEIFSSVLGLFGLIIGLLVQKAEENTGQRICWNGRSALGARVDNMTSNTLKAAILIISDTASADASTDKTAPVLRDVFSEQEQGGATWEVTDTKIVPDDVDEIQRAIKLWADFESPVNCIITSGGTGFAVKDRTPEAIEPLIHKQASGLVHAMLSSSLTVTPFAMMSRPVAGVRYKTLIITLPGSPKGAKENLESIVKLLPHACIQAAGTDSRQIHAGGVRKLEKEAGVGDGASSAEPRPSHDHSHHHHHHGPGGFHHGPKPHTKPESNDPSAGPTRRARISPYPMLSVSDALALINQHTPPPTIATFPVDEELVGHVLSGDVRANEAVPAFRASIVDGYAVRIPASGVFEKGVYPVAMVSHARGGQVGELQEGSIARITTGAPLPPGASAVVMVEDTALKSVTGDGGEEAEVEILTSDIKPGENVREVGSDVKEGEVIMRKGEGISAVGGELGLLTSVGLMQVVVYKKPVVGILSTGDEIVGARYVPLQYGEVRDTNRPTLLTAVRGSGFEAIDLGIVSDKPGALESVLRAALRQTDVLITTGGVSMGELDLLKPTIERQLGGTIHFGRVAMKPGKPTTFASVVTKNDHGDDVTKLIFSLPGNPASAMVTFHLFVLPALHQMSGIEPAGLPRAKVVLDERVRCDKERAEYVRVVASWGADGRLHVQSTGGQRSSRIGSFKGANALLCLPAKEGVLSKGALVDALIMGRIHGL</sequence>
<evidence type="ECO:0000313" key="18">
    <source>
        <dbReference type="EMBL" id="KAF2396694.1"/>
    </source>
</evidence>
<dbReference type="AlphaFoldDB" id="A0A6G1HLB7"/>
<dbReference type="PRINTS" id="PR00122">
    <property type="entry name" value="VACATPASE"/>
</dbReference>
<dbReference type="PANTHER" id="PTHR10192:SF5">
    <property type="entry name" value="GEPHYRIN"/>
    <property type="match status" value="1"/>
</dbReference>
<feature type="transmembrane region" description="Helical" evidence="16">
    <location>
        <begin position="128"/>
        <end position="153"/>
    </location>
</feature>
<dbReference type="PANTHER" id="PTHR10192">
    <property type="entry name" value="MOLYBDOPTERIN BIOSYNTHESIS PROTEIN"/>
    <property type="match status" value="1"/>
</dbReference>
<dbReference type="CDD" id="cd00887">
    <property type="entry name" value="MoeA"/>
    <property type="match status" value="1"/>
</dbReference>
<dbReference type="Pfam" id="PF00994">
    <property type="entry name" value="MoCF_biosynth"/>
    <property type="match status" value="2"/>
</dbReference>
<evidence type="ECO:0000256" key="7">
    <source>
        <dbReference type="ARBA" id="ARBA00022692"/>
    </source>
</evidence>
<dbReference type="Pfam" id="PF00137">
    <property type="entry name" value="ATP-synt_C"/>
    <property type="match status" value="2"/>
</dbReference>
<dbReference type="InterPro" id="IPR001453">
    <property type="entry name" value="MoaB/Mog_dom"/>
</dbReference>
<dbReference type="EMBL" id="ML996706">
    <property type="protein sequence ID" value="KAF2396694.1"/>
    <property type="molecule type" value="Genomic_DNA"/>
</dbReference>
<dbReference type="SMART" id="SM00852">
    <property type="entry name" value="MoCF_biosynth"/>
    <property type="match status" value="2"/>
</dbReference>
<evidence type="ECO:0000256" key="2">
    <source>
        <dbReference type="ARBA" id="ARBA00005046"/>
    </source>
</evidence>
<dbReference type="NCBIfam" id="NF045515">
    <property type="entry name" value="Glp_gephyrin"/>
    <property type="match status" value="1"/>
</dbReference>
<evidence type="ECO:0000256" key="6">
    <source>
        <dbReference type="ARBA" id="ARBA00022448"/>
    </source>
</evidence>
<dbReference type="GO" id="GO:0061599">
    <property type="term" value="F:molybdopterin molybdotransferase activity"/>
    <property type="evidence" value="ECO:0007669"/>
    <property type="project" value="TreeGrafter"/>
</dbReference>
<dbReference type="CDD" id="cd00886">
    <property type="entry name" value="MogA_MoaB"/>
    <property type="match status" value="1"/>
</dbReference>
<evidence type="ECO:0000256" key="9">
    <source>
        <dbReference type="ARBA" id="ARBA00022989"/>
    </source>
</evidence>
<dbReference type="InterPro" id="IPR035921">
    <property type="entry name" value="F/V-ATP_Csub_sf"/>
</dbReference>
<comment type="function">
    <text evidence="13">Proton-conducting pore forming subunit of the V0 complex of vacuolar(H+)-ATPase (V-ATPase), a multisubunit enzyme composed of a peripheral complex (V1) that hydrolyzes ATP and a membrane integral complex (V0) that translocates protons. V-ATPase is responsible for acidifying and maintaining the pH of intracellular compartments.</text>
</comment>
<dbReference type="Pfam" id="PF03453">
    <property type="entry name" value="MoeA_N"/>
    <property type="match status" value="1"/>
</dbReference>
<dbReference type="SUPFAM" id="SSF63882">
    <property type="entry name" value="MoeA N-terminal region -like"/>
    <property type="match status" value="1"/>
</dbReference>
<dbReference type="Gene3D" id="2.40.340.10">
    <property type="entry name" value="MoeA, C-terminal, domain IV"/>
    <property type="match status" value="1"/>
</dbReference>
<dbReference type="FunFam" id="2.170.190.11:FF:000002">
    <property type="entry name" value="Molybdopterin molybdenumtransferase"/>
    <property type="match status" value="1"/>
</dbReference>
<dbReference type="Proteomes" id="UP000799640">
    <property type="component" value="Unassembled WGS sequence"/>
</dbReference>
<protein>
    <submittedName>
        <fullName evidence="18">Gephyrin</fullName>
    </submittedName>
</protein>
<dbReference type="InterPro" id="IPR038987">
    <property type="entry name" value="MoeA-like"/>
</dbReference>
<feature type="transmembrane region" description="Helical" evidence="16">
    <location>
        <begin position="86"/>
        <end position="108"/>
    </location>
</feature>
<evidence type="ECO:0000256" key="14">
    <source>
        <dbReference type="ARBA" id="ARBA00046480"/>
    </source>
</evidence>
<evidence type="ECO:0000256" key="10">
    <source>
        <dbReference type="ARBA" id="ARBA00023065"/>
    </source>
</evidence>
<comment type="similarity">
    <text evidence="5">In the C-terminal section; belongs to the MoeA family.</text>
</comment>
<feature type="transmembrane region" description="Helical" evidence="16">
    <location>
        <begin position="165"/>
        <end position="190"/>
    </location>
</feature>
<evidence type="ECO:0000256" key="11">
    <source>
        <dbReference type="ARBA" id="ARBA00023136"/>
    </source>
</evidence>
<dbReference type="UniPathway" id="UPA00344"/>